<keyword evidence="7" id="KW-0732">Signal</keyword>
<evidence type="ECO:0000256" key="5">
    <source>
        <dbReference type="PIRSR" id="PIRSR601519-1"/>
    </source>
</evidence>
<evidence type="ECO:0000256" key="2">
    <source>
        <dbReference type="ARBA" id="ARBA00022434"/>
    </source>
</evidence>
<reference evidence="9 10" key="2">
    <citation type="journal article" date="2010" name="Nucleic Acids Res.">
        <title>BeetleBase in 2010: revisions to provide comprehensive genomic information for Tribolium castaneum.</title>
        <authorList>
            <person name="Kim H.S."/>
            <person name="Murphy T."/>
            <person name="Xia J."/>
            <person name="Caragea D."/>
            <person name="Park Y."/>
            <person name="Beeman R.W."/>
            <person name="Lorenzen M.D."/>
            <person name="Butcher S."/>
            <person name="Manak J.R."/>
            <person name="Brown S.J."/>
        </authorList>
    </citation>
    <scope>GENOME REANNOTATION</scope>
    <source>
        <strain evidence="9 10">Georgia GA2</strain>
    </source>
</reference>
<dbReference type="InterPro" id="IPR008331">
    <property type="entry name" value="Ferritin_DPS_dom"/>
</dbReference>
<dbReference type="GO" id="GO:0005737">
    <property type="term" value="C:cytoplasm"/>
    <property type="evidence" value="ECO:0000318"/>
    <property type="project" value="GO_Central"/>
</dbReference>
<dbReference type="PANTHER" id="PTHR11431:SF51">
    <property type="entry name" value="FERRITIN"/>
    <property type="match status" value="1"/>
</dbReference>
<dbReference type="InterPro" id="IPR009078">
    <property type="entry name" value="Ferritin-like_SF"/>
</dbReference>
<dbReference type="STRING" id="7070.D6WA31"/>
<dbReference type="SUPFAM" id="SSF47240">
    <property type="entry name" value="Ferritin-like"/>
    <property type="match status" value="1"/>
</dbReference>
<comment type="function">
    <text evidence="6">Stores iron in a soluble, non-toxic, readily available form. Important for iron homeostasis. Iron is taken up in the ferrous form and deposited as ferric hydroxides after oxidation.</text>
</comment>
<keyword evidence="2 6" id="KW-0409">Iron storage</keyword>
<sequence length="227" mass="25533">MKVFAVVVAFLVAVATAHESCYSQVDQACSKINSKPGLDQELIPCNATYGHINIVTKDLINFANTHIVRSFEYLLMATHYGNYQMNRAGFEKLFRGLSDEKWHEAIELIEQITTRGGVMEFVPPKALNGVEKTNNVYQLYEIQSVAKALDMEKKLALEAFNIHKEASGRSEGKHDPEISSYIEKEFVHDHAKTIRKLAGYVTDLKSILSGPDGSLGLFLFDEYLQKQ</sequence>
<accession>D6WA31</accession>
<dbReference type="KEGG" id="tca:655492"/>
<dbReference type="InterPro" id="IPR001519">
    <property type="entry name" value="Ferritin"/>
</dbReference>
<comment type="similarity">
    <text evidence="1 6">Belongs to the ferritin family.</text>
</comment>
<keyword evidence="4 5" id="KW-0408">Iron</keyword>
<protein>
    <recommendedName>
        <fullName evidence="6">Ferritin</fullName>
    </recommendedName>
</protein>
<evidence type="ECO:0000256" key="6">
    <source>
        <dbReference type="RuleBase" id="RU361145"/>
    </source>
</evidence>
<dbReference type="OMA" id="MSTHFGN"/>
<dbReference type="FunFam" id="1.20.1260.10:FF:000020">
    <property type="entry name" value="Ferritin"/>
    <property type="match status" value="1"/>
</dbReference>
<feature type="binding site" evidence="5">
    <location>
        <position position="152"/>
    </location>
    <ligand>
        <name>Fe cation</name>
        <dbReference type="ChEBI" id="CHEBI:24875"/>
        <label>1</label>
    </ligand>
</feature>
<dbReference type="Proteomes" id="UP000007266">
    <property type="component" value="Linkage group 2"/>
</dbReference>
<proteinExistence type="inferred from homology"/>
<evidence type="ECO:0000256" key="1">
    <source>
        <dbReference type="ARBA" id="ARBA00007513"/>
    </source>
</evidence>
<dbReference type="PhylomeDB" id="D6WA31"/>
<dbReference type="InterPro" id="IPR012347">
    <property type="entry name" value="Ferritin-like"/>
</dbReference>
<dbReference type="AlphaFoldDB" id="D6WA31"/>
<dbReference type="Pfam" id="PF00210">
    <property type="entry name" value="Ferritin"/>
    <property type="match status" value="1"/>
</dbReference>
<dbReference type="CDD" id="cd01056">
    <property type="entry name" value="Euk_Ferritin"/>
    <property type="match status" value="1"/>
</dbReference>
<keyword evidence="10" id="KW-1185">Reference proteome</keyword>
<dbReference type="HOGENOM" id="CLU_106438_0_0_1"/>
<dbReference type="GO" id="GO:0006826">
    <property type="term" value="P:iron ion transport"/>
    <property type="evidence" value="ECO:0007669"/>
    <property type="project" value="InterPro"/>
</dbReference>
<dbReference type="OrthoDB" id="6363126at2759"/>
<name>D6WA31_TRICA</name>
<reference evidence="9 10" key="1">
    <citation type="journal article" date="2008" name="Nature">
        <title>The genome of the model beetle and pest Tribolium castaneum.</title>
        <authorList>
            <consortium name="Tribolium Genome Sequencing Consortium"/>
            <person name="Richards S."/>
            <person name="Gibbs R.A."/>
            <person name="Weinstock G.M."/>
            <person name="Brown S.J."/>
            <person name="Denell R."/>
            <person name="Beeman R.W."/>
            <person name="Gibbs R."/>
            <person name="Beeman R.W."/>
            <person name="Brown S.J."/>
            <person name="Bucher G."/>
            <person name="Friedrich M."/>
            <person name="Grimmelikhuijzen C.J."/>
            <person name="Klingler M."/>
            <person name="Lorenzen M."/>
            <person name="Richards S."/>
            <person name="Roth S."/>
            <person name="Schroder R."/>
            <person name="Tautz D."/>
            <person name="Zdobnov E.M."/>
            <person name="Muzny D."/>
            <person name="Gibbs R.A."/>
            <person name="Weinstock G.M."/>
            <person name="Attaway T."/>
            <person name="Bell S."/>
            <person name="Buhay C.J."/>
            <person name="Chandrabose M.N."/>
            <person name="Chavez D."/>
            <person name="Clerk-Blankenburg K.P."/>
            <person name="Cree A."/>
            <person name="Dao M."/>
            <person name="Davis C."/>
            <person name="Chacko J."/>
            <person name="Dinh H."/>
            <person name="Dugan-Rocha S."/>
            <person name="Fowler G."/>
            <person name="Garner T.T."/>
            <person name="Garnes J."/>
            <person name="Gnirke A."/>
            <person name="Hawes A."/>
            <person name="Hernandez J."/>
            <person name="Hines S."/>
            <person name="Holder M."/>
            <person name="Hume J."/>
            <person name="Jhangiani S.N."/>
            <person name="Joshi V."/>
            <person name="Khan Z.M."/>
            <person name="Jackson L."/>
            <person name="Kovar C."/>
            <person name="Kowis A."/>
            <person name="Lee S."/>
            <person name="Lewis L.R."/>
            <person name="Margolis J."/>
            <person name="Morgan M."/>
            <person name="Nazareth L.V."/>
            <person name="Nguyen N."/>
            <person name="Okwuonu G."/>
            <person name="Parker D."/>
            <person name="Richards S."/>
            <person name="Ruiz S.J."/>
            <person name="Santibanez J."/>
            <person name="Savard J."/>
            <person name="Scherer S.E."/>
            <person name="Schneider B."/>
            <person name="Sodergren E."/>
            <person name="Tautz D."/>
            <person name="Vattahil S."/>
            <person name="Villasana D."/>
            <person name="White C.S."/>
            <person name="Wright R."/>
            <person name="Park Y."/>
            <person name="Beeman R.W."/>
            <person name="Lord J."/>
            <person name="Oppert B."/>
            <person name="Lorenzen M."/>
            <person name="Brown S."/>
            <person name="Wang L."/>
            <person name="Savard J."/>
            <person name="Tautz D."/>
            <person name="Richards S."/>
            <person name="Weinstock G."/>
            <person name="Gibbs R.A."/>
            <person name="Liu Y."/>
            <person name="Worley K."/>
            <person name="Weinstock G."/>
            <person name="Elsik C.G."/>
            <person name="Reese J.T."/>
            <person name="Elhaik E."/>
            <person name="Landan G."/>
            <person name="Graur D."/>
            <person name="Arensburger P."/>
            <person name="Atkinson P."/>
            <person name="Beeman R.W."/>
            <person name="Beidler J."/>
            <person name="Brown S.J."/>
            <person name="Demuth J.P."/>
            <person name="Drury D.W."/>
            <person name="Du Y.Z."/>
            <person name="Fujiwara H."/>
            <person name="Lorenzen M."/>
            <person name="Maselli V."/>
            <person name="Osanai M."/>
            <person name="Park Y."/>
            <person name="Robertson H.M."/>
            <person name="Tu Z."/>
            <person name="Wang J.J."/>
            <person name="Wang S."/>
            <person name="Richards S."/>
            <person name="Song H."/>
            <person name="Zhang L."/>
            <person name="Sodergren E."/>
            <person name="Werner D."/>
            <person name="Stanke M."/>
            <person name="Morgenstern B."/>
            <person name="Solovyev V."/>
            <person name="Kosarev P."/>
            <person name="Brown G."/>
            <person name="Chen H.C."/>
            <person name="Ermolaeva O."/>
            <person name="Hlavina W."/>
            <person name="Kapustin Y."/>
            <person name="Kiryutin B."/>
            <person name="Kitts P."/>
            <person name="Maglott D."/>
            <person name="Pruitt K."/>
            <person name="Sapojnikov V."/>
            <person name="Souvorov A."/>
            <person name="Mackey A.J."/>
            <person name="Waterhouse R.M."/>
            <person name="Wyder S."/>
            <person name="Zdobnov E.M."/>
            <person name="Zdobnov E.M."/>
            <person name="Wyder S."/>
            <person name="Kriventseva E.V."/>
            <person name="Kadowaki T."/>
            <person name="Bork P."/>
            <person name="Aranda M."/>
            <person name="Bao R."/>
            <person name="Beermann A."/>
            <person name="Berns N."/>
            <person name="Bolognesi R."/>
            <person name="Bonneton F."/>
            <person name="Bopp D."/>
            <person name="Brown S.J."/>
            <person name="Bucher G."/>
            <person name="Butts T."/>
            <person name="Chaumot A."/>
            <person name="Denell R.E."/>
            <person name="Ferrier D.E."/>
            <person name="Friedrich M."/>
            <person name="Gordon C.M."/>
            <person name="Jindra M."/>
            <person name="Klingler M."/>
            <person name="Lan Q."/>
            <person name="Lattorff H.M."/>
            <person name="Laudet V."/>
            <person name="von Levetsow C."/>
            <person name="Liu Z."/>
            <person name="Lutz R."/>
            <person name="Lynch J.A."/>
            <person name="da Fonseca R.N."/>
            <person name="Posnien N."/>
            <person name="Reuter R."/>
            <person name="Roth S."/>
            <person name="Savard J."/>
            <person name="Schinko J.B."/>
            <person name="Schmitt C."/>
            <person name="Schoppmeier M."/>
            <person name="Schroder R."/>
            <person name="Shippy T.D."/>
            <person name="Simonnet F."/>
            <person name="Marques-Souza H."/>
            <person name="Tautz D."/>
            <person name="Tomoyasu Y."/>
            <person name="Trauner J."/>
            <person name="Van der Zee M."/>
            <person name="Vervoort M."/>
            <person name="Wittkopp N."/>
            <person name="Wimmer E.A."/>
            <person name="Yang X."/>
            <person name="Jones A.K."/>
            <person name="Sattelle D.B."/>
            <person name="Ebert P.R."/>
            <person name="Nelson D."/>
            <person name="Scott J.G."/>
            <person name="Beeman R.W."/>
            <person name="Muthukrishnan S."/>
            <person name="Kramer K.J."/>
            <person name="Arakane Y."/>
            <person name="Beeman R.W."/>
            <person name="Zhu Q."/>
            <person name="Hogenkamp D."/>
            <person name="Dixit R."/>
            <person name="Oppert B."/>
            <person name="Jiang H."/>
            <person name="Zou Z."/>
            <person name="Marshall J."/>
            <person name="Elpidina E."/>
            <person name="Vinokurov K."/>
            <person name="Oppert C."/>
            <person name="Zou Z."/>
            <person name="Evans J."/>
            <person name="Lu Z."/>
            <person name="Zhao P."/>
            <person name="Sumathipala N."/>
            <person name="Altincicek B."/>
            <person name="Vilcinskas A."/>
            <person name="Williams M."/>
            <person name="Hultmark D."/>
            <person name="Hetru C."/>
            <person name="Jiang H."/>
            <person name="Grimmelikhuijzen C.J."/>
            <person name="Hauser F."/>
            <person name="Cazzamali G."/>
            <person name="Williamson M."/>
            <person name="Park Y."/>
            <person name="Li B."/>
            <person name="Tanaka Y."/>
            <person name="Predel R."/>
            <person name="Neupert S."/>
            <person name="Schachtner J."/>
            <person name="Verleyen P."/>
            <person name="Raible F."/>
            <person name="Bork P."/>
            <person name="Friedrich M."/>
            <person name="Walden K.K."/>
            <person name="Robertson H.M."/>
            <person name="Angeli S."/>
            <person name="Foret S."/>
            <person name="Bucher G."/>
            <person name="Schuetz S."/>
            <person name="Maleszka R."/>
            <person name="Wimmer E.A."/>
            <person name="Beeman R.W."/>
            <person name="Lorenzen M."/>
            <person name="Tomoyasu Y."/>
            <person name="Miller S.C."/>
            <person name="Grossmann D."/>
            <person name="Bucher G."/>
        </authorList>
    </citation>
    <scope>NUCLEOTIDE SEQUENCE [LARGE SCALE GENOMIC DNA]</scope>
    <source>
        <strain evidence="9 10">Georgia GA2</strain>
    </source>
</reference>
<feature type="chain" id="PRO_5003089428" description="Ferritin" evidence="7">
    <location>
        <begin position="18"/>
        <end position="227"/>
    </location>
</feature>
<dbReference type="GO" id="GO:0008198">
    <property type="term" value="F:ferrous iron binding"/>
    <property type="evidence" value="ECO:0000318"/>
    <property type="project" value="GO_Central"/>
</dbReference>
<dbReference type="GO" id="GO:0008199">
    <property type="term" value="F:ferric iron binding"/>
    <property type="evidence" value="ECO:0000318"/>
    <property type="project" value="GO_Central"/>
</dbReference>
<evidence type="ECO:0000313" key="9">
    <source>
        <dbReference type="EMBL" id="EEZ98578.1"/>
    </source>
</evidence>
<dbReference type="EMBL" id="KQ971312">
    <property type="protein sequence ID" value="EEZ98578.1"/>
    <property type="molecule type" value="Genomic_DNA"/>
</dbReference>
<dbReference type="Gene3D" id="1.20.1260.10">
    <property type="match status" value="1"/>
</dbReference>
<dbReference type="GO" id="GO:0006879">
    <property type="term" value="P:intracellular iron ion homeostasis"/>
    <property type="evidence" value="ECO:0007669"/>
    <property type="project" value="UniProtKB-KW"/>
</dbReference>
<evidence type="ECO:0000313" key="10">
    <source>
        <dbReference type="Proteomes" id="UP000007266"/>
    </source>
</evidence>
<gene>
    <name evidence="9" type="primary">AUGUSTUS-3.0.2_01092</name>
    <name evidence="9" type="ORF">TcasGA2_TC001092</name>
</gene>
<organism evidence="9 10">
    <name type="scientific">Tribolium castaneum</name>
    <name type="common">Red flour beetle</name>
    <dbReference type="NCBI Taxonomy" id="7070"/>
    <lineage>
        <taxon>Eukaryota</taxon>
        <taxon>Metazoa</taxon>
        <taxon>Ecdysozoa</taxon>
        <taxon>Arthropoda</taxon>
        <taxon>Hexapoda</taxon>
        <taxon>Insecta</taxon>
        <taxon>Pterygota</taxon>
        <taxon>Neoptera</taxon>
        <taxon>Endopterygota</taxon>
        <taxon>Coleoptera</taxon>
        <taxon>Polyphaga</taxon>
        <taxon>Cucujiformia</taxon>
        <taxon>Tenebrionidae</taxon>
        <taxon>Tenebrionidae incertae sedis</taxon>
        <taxon>Tribolium</taxon>
    </lineage>
</organism>
<feature type="signal peptide" evidence="7">
    <location>
        <begin position="1"/>
        <end position="17"/>
    </location>
</feature>
<dbReference type="InterPro" id="IPR009040">
    <property type="entry name" value="Ferritin-like_diiron"/>
</dbReference>
<evidence type="ECO:0000256" key="3">
    <source>
        <dbReference type="ARBA" id="ARBA00022723"/>
    </source>
</evidence>
<dbReference type="eggNOG" id="KOG2332">
    <property type="taxonomic scope" value="Eukaryota"/>
</dbReference>
<evidence type="ECO:0000256" key="7">
    <source>
        <dbReference type="SAM" id="SignalP"/>
    </source>
</evidence>
<keyword evidence="3 5" id="KW-0479">Metal-binding</keyword>
<evidence type="ECO:0000259" key="8">
    <source>
        <dbReference type="PROSITE" id="PS50905"/>
    </source>
</evidence>
<dbReference type="PROSITE" id="PS50905">
    <property type="entry name" value="FERRITIN_LIKE"/>
    <property type="match status" value="1"/>
</dbReference>
<evidence type="ECO:0000256" key="4">
    <source>
        <dbReference type="ARBA" id="ARBA00023004"/>
    </source>
</evidence>
<feature type="domain" description="Ferritin-like diiron" evidence="8">
    <location>
        <begin position="49"/>
        <end position="208"/>
    </location>
</feature>
<dbReference type="PANTHER" id="PTHR11431">
    <property type="entry name" value="FERRITIN"/>
    <property type="match status" value="1"/>
</dbReference>